<proteinExistence type="predicted"/>
<dbReference type="EMBL" id="SZOM01000147">
    <property type="protein sequence ID" value="TKH14116.1"/>
    <property type="molecule type" value="Genomic_DNA"/>
</dbReference>
<reference evidence="1 2" key="1">
    <citation type="journal article" date="2019" name="Environ. Microbiol.">
        <title>An active ?-lactamase is a part of an orchestrated cell wall stress resistance network of Bacillus subtilis and related rhizosphere species.</title>
        <authorList>
            <person name="Bucher T."/>
            <person name="Keren-Paz A."/>
            <person name="Hausser J."/>
            <person name="Olender T."/>
            <person name="Cytryn E."/>
            <person name="Kolodkin-Gal I."/>
        </authorList>
    </citation>
    <scope>NUCLEOTIDE SEQUENCE [LARGE SCALE GENOMIC DNA]</scope>
    <source>
        <strain evidence="1 2">I71</strain>
    </source>
</reference>
<sequence>MNFRNINPIFPFFMILLIKRMVMDMS</sequence>
<dbReference type="AlphaFoldDB" id="A0A4U2MS99"/>
<comment type="caution">
    <text evidence="1">The sequence shown here is derived from an EMBL/GenBank/DDBJ whole genome shotgun (WGS) entry which is preliminary data.</text>
</comment>
<protein>
    <submittedName>
        <fullName evidence="1">HIT family protein</fullName>
    </submittedName>
</protein>
<dbReference type="Proteomes" id="UP000306037">
    <property type="component" value="Unassembled WGS sequence"/>
</dbReference>
<evidence type="ECO:0000313" key="2">
    <source>
        <dbReference type="Proteomes" id="UP000306037"/>
    </source>
</evidence>
<feature type="non-terminal residue" evidence="1">
    <location>
        <position position="26"/>
    </location>
</feature>
<gene>
    <name evidence="1" type="ORF">FC694_18230</name>
</gene>
<name>A0A4U2MS99_9BACI</name>
<evidence type="ECO:0000313" key="1">
    <source>
        <dbReference type="EMBL" id="TKH14116.1"/>
    </source>
</evidence>
<organism evidence="1 2">
    <name type="scientific">Bacillus wiedmannii</name>
    <dbReference type="NCBI Taxonomy" id="1890302"/>
    <lineage>
        <taxon>Bacteria</taxon>
        <taxon>Bacillati</taxon>
        <taxon>Bacillota</taxon>
        <taxon>Bacilli</taxon>
        <taxon>Bacillales</taxon>
        <taxon>Bacillaceae</taxon>
        <taxon>Bacillus</taxon>
        <taxon>Bacillus cereus group</taxon>
    </lineage>
</organism>
<accession>A0A4U2MS99</accession>